<evidence type="ECO:0000256" key="1">
    <source>
        <dbReference type="SAM" id="MobiDB-lite"/>
    </source>
</evidence>
<gene>
    <name evidence="2" type="ORF">PCON_04598</name>
</gene>
<organism evidence="2 3">
    <name type="scientific">Pyronema omphalodes (strain CBS 100304)</name>
    <name type="common">Pyronema confluens</name>
    <dbReference type="NCBI Taxonomy" id="1076935"/>
    <lineage>
        <taxon>Eukaryota</taxon>
        <taxon>Fungi</taxon>
        <taxon>Dikarya</taxon>
        <taxon>Ascomycota</taxon>
        <taxon>Pezizomycotina</taxon>
        <taxon>Pezizomycetes</taxon>
        <taxon>Pezizales</taxon>
        <taxon>Pyronemataceae</taxon>
        <taxon>Pyronema</taxon>
    </lineage>
</organism>
<name>U4LVW1_PYROM</name>
<dbReference type="AlphaFoldDB" id="U4LVW1"/>
<protein>
    <submittedName>
        <fullName evidence="2">Uncharacterized protein</fullName>
    </submittedName>
</protein>
<proteinExistence type="predicted"/>
<keyword evidence="3" id="KW-1185">Reference proteome</keyword>
<feature type="region of interest" description="Disordered" evidence="1">
    <location>
        <begin position="1"/>
        <end position="26"/>
    </location>
</feature>
<sequence length="26" mass="2843">MKLLKRAQPAPLSRGFNGMANRPTST</sequence>
<accession>U4LVW1</accession>
<evidence type="ECO:0000313" key="3">
    <source>
        <dbReference type="Proteomes" id="UP000018144"/>
    </source>
</evidence>
<evidence type="ECO:0000313" key="2">
    <source>
        <dbReference type="EMBL" id="CCX34922.1"/>
    </source>
</evidence>
<dbReference type="Proteomes" id="UP000018144">
    <property type="component" value="Unassembled WGS sequence"/>
</dbReference>
<dbReference type="EMBL" id="HF936663">
    <property type="protein sequence ID" value="CCX34922.1"/>
    <property type="molecule type" value="Genomic_DNA"/>
</dbReference>
<reference evidence="2 3" key="1">
    <citation type="journal article" date="2013" name="PLoS Genet.">
        <title>The genome and development-dependent transcriptomes of Pyronema confluens: a window into fungal evolution.</title>
        <authorList>
            <person name="Traeger S."/>
            <person name="Altegoer F."/>
            <person name="Freitag M."/>
            <person name="Gabaldon T."/>
            <person name="Kempken F."/>
            <person name="Kumar A."/>
            <person name="Marcet-Houben M."/>
            <person name="Poggeler S."/>
            <person name="Stajich J.E."/>
            <person name="Nowrousian M."/>
        </authorList>
    </citation>
    <scope>NUCLEOTIDE SEQUENCE [LARGE SCALE GENOMIC DNA]</scope>
    <source>
        <strain evidence="3">CBS 100304</strain>
        <tissue evidence="2">Vegetative mycelium</tissue>
    </source>
</reference>